<dbReference type="FunFam" id="2.40.10.10:FF:000001">
    <property type="entry name" value="Periplasmic serine protease DegS"/>
    <property type="match status" value="1"/>
</dbReference>
<keyword evidence="6" id="KW-0720">Serine protease</keyword>
<dbReference type="InterPro" id="IPR001940">
    <property type="entry name" value="Peptidase_S1C"/>
</dbReference>
<feature type="active site" description="Charge relay system" evidence="7">
    <location>
        <position position="118"/>
    </location>
</feature>
<dbReference type="Gene3D" id="2.30.42.10">
    <property type="match status" value="2"/>
</dbReference>
<dbReference type="InterPro" id="IPR011782">
    <property type="entry name" value="Pept_S1C_Do"/>
</dbReference>
<evidence type="ECO:0000256" key="4">
    <source>
        <dbReference type="ARBA" id="ARBA00022737"/>
    </source>
</evidence>
<dbReference type="GO" id="GO:0006508">
    <property type="term" value="P:proteolysis"/>
    <property type="evidence" value="ECO:0007669"/>
    <property type="project" value="UniProtKB-KW"/>
</dbReference>
<dbReference type="SUPFAM" id="SSF50156">
    <property type="entry name" value="PDZ domain-like"/>
    <property type="match status" value="2"/>
</dbReference>
<sequence>MISGSVIAVEAFERRTPIVEAVQKVGPAVVNIYTEETPSQIQNPFRNFGGNFFDQFLKDFMPPISQKRRSLGSGVIIHPDGYVLTNEHVIGKALRIQLSLIDKREFEAHLVGADIRSDLAVVKIDAKEALPYVKMGASSDLMIGESIIAIGNPFGLQHTVTSGIISALNRSLKAGNGATYHDFIQVDASINPGNSGGPLLNINGSLIGVNTAIYQKAEGIGFAIPIDKAKRIVNELIRYGKVRQGWLGASVQDLNPEMQEHFGLARAEGALVSQVMERSPAQIAGVQPGDVVLSINGKGVKNRSEYLDRVATYAIGNSMRMSLWRHGKEMSVSLKVAPLPKDFVERFVASRMGIAVAPITPQTFRDYRLASKSGALVVKVAPQGSAGRMGLLPGDVIRQVNQKKIANLEDFSRAVIEARNLSSVVLLVQRGRNGYYVTLEM</sequence>
<evidence type="ECO:0000256" key="5">
    <source>
        <dbReference type="ARBA" id="ARBA00022801"/>
    </source>
</evidence>
<dbReference type="Pfam" id="PF13180">
    <property type="entry name" value="PDZ_2"/>
    <property type="match status" value="2"/>
</dbReference>
<reference evidence="11" key="1">
    <citation type="submission" date="2020-02" db="EMBL/GenBank/DDBJ databases">
        <title>Genomic and physiological characterization of two novel Nitrospinaceae genera.</title>
        <authorList>
            <person name="Mueller A.J."/>
            <person name="Jung M.-Y."/>
            <person name="Strachan C.R."/>
            <person name="Herbold C.W."/>
            <person name="Kirkegaard R.H."/>
            <person name="Daims H."/>
        </authorList>
    </citation>
    <scope>NUCLEOTIDE SEQUENCE [LARGE SCALE GENOMIC DNA]</scope>
</reference>
<dbReference type="GO" id="GO:0004252">
    <property type="term" value="F:serine-type endopeptidase activity"/>
    <property type="evidence" value="ECO:0007669"/>
    <property type="project" value="InterPro"/>
</dbReference>
<dbReference type="PRINTS" id="PR00834">
    <property type="entry name" value="PROTEASES2C"/>
</dbReference>
<evidence type="ECO:0000256" key="6">
    <source>
        <dbReference type="ARBA" id="ARBA00022825"/>
    </source>
</evidence>
<dbReference type="PANTHER" id="PTHR43343:SF3">
    <property type="entry name" value="PROTEASE DO-LIKE 8, CHLOROPLASTIC"/>
    <property type="match status" value="1"/>
</dbReference>
<keyword evidence="3" id="KW-0732">Signal</keyword>
<dbReference type="PANTHER" id="PTHR43343">
    <property type="entry name" value="PEPTIDASE S12"/>
    <property type="match status" value="1"/>
</dbReference>
<dbReference type="InterPro" id="IPR051201">
    <property type="entry name" value="Chloro_Bact_Ser_Proteases"/>
</dbReference>
<evidence type="ECO:0000256" key="1">
    <source>
        <dbReference type="ARBA" id="ARBA00010541"/>
    </source>
</evidence>
<dbReference type="Gene3D" id="2.40.10.10">
    <property type="entry name" value="Trypsin-like serine proteases"/>
    <property type="match status" value="2"/>
</dbReference>
<evidence type="ECO:0000256" key="7">
    <source>
        <dbReference type="PIRSR" id="PIRSR611782-1"/>
    </source>
</evidence>
<dbReference type="Pfam" id="PF13365">
    <property type="entry name" value="Trypsin_2"/>
    <property type="match status" value="1"/>
</dbReference>
<dbReference type="KEGG" id="nva:G3M78_08445"/>
<keyword evidence="4" id="KW-0677">Repeat</keyword>
<dbReference type="EMBL" id="CP048620">
    <property type="protein sequence ID" value="QPJ65417.1"/>
    <property type="molecule type" value="Genomic_DNA"/>
</dbReference>
<name>A0A7T0C2M4_9BACT</name>
<feature type="binding site" evidence="8">
    <location>
        <position position="118"/>
    </location>
    <ligand>
        <name>substrate</name>
    </ligand>
</feature>
<feature type="binding site" evidence="8">
    <location>
        <begin position="193"/>
        <end position="195"/>
    </location>
    <ligand>
        <name>substrate</name>
    </ligand>
</feature>
<evidence type="ECO:0000313" key="11">
    <source>
        <dbReference type="Proteomes" id="UP000594464"/>
    </source>
</evidence>
<feature type="binding site" evidence="8">
    <location>
        <position position="88"/>
    </location>
    <ligand>
        <name>substrate</name>
    </ligand>
</feature>
<protein>
    <submittedName>
        <fullName evidence="10">Do family serine endopeptidase</fullName>
    </submittedName>
</protein>
<dbReference type="NCBIfam" id="TIGR02037">
    <property type="entry name" value="degP_htrA_DO"/>
    <property type="match status" value="1"/>
</dbReference>
<dbReference type="InterPro" id="IPR001478">
    <property type="entry name" value="PDZ"/>
</dbReference>
<dbReference type="InterPro" id="IPR036034">
    <property type="entry name" value="PDZ_sf"/>
</dbReference>
<dbReference type="AlphaFoldDB" id="A0A7T0C2M4"/>
<evidence type="ECO:0000259" key="9">
    <source>
        <dbReference type="PROSITE" id="PS50106"/>
    </source>
</evidence>
<evidence type="ECO:0000313" key="10">
    <source>
        <dbReference type="EMBL" id="QPJ65417.1"/>
    </source>
</evidence>
<evidence type="ECO:0000256" key="2">
    <source>
        <dbReference type="ARBA" id="ARBA00022670"/>
    </source>
</evidence>
<proteinExistence type="inferred from homology"/>
<feature type="active site" description="Charge relay system" evidence="7">
    <location>
        <position position="195"/>
    </location>
</feature>
<feature type="binding site" evidence="8">
    <location>
        <position position="35"/>
    </location>
    <ligand>
        <name>substrate</name>
    </ligand>
</feature>
<evidence type="ECO:0000256" key="8">
    <source>
        <dbReference type="PIRSR" id="PIRSR611782-2"/>
    </source>
</evidence>
<evidence type="ECO:0000256" key="3">
    <source>
        <dbReference type="ARBA" id="ARBA00022729"/>
    </source>
</evidence>
<accession>A0A7T0C2M4</accession>
<feature type="active site" description="Charge relay system" evidence="7">
    <location>
        <position position="88"/>
    </location>
</feature>
<organism evidence="10 11">
    <name type="scientific">Candidatus Nitrohelix vancouverensis</name>
    <dbReference type="NCBI Taxonomy" id="2705534"/>
    <lineage>
        <taxon>Bacteria</taxon>
        <taxon>Pseudomonadati</taxon>
        <taxon>Nitrospinota/Tectimicrobiota group</taxon>
        <taxon>Nitrospinota</taxon>
        <taxon>Nitrospinia</taxon>
        <taxon>Nitrospinales</taxon>
        <taxon>Nitrospinaceae</taxon>
        <taxon>Candidatus Nitrohelix</taxon>
    </lineage>
</organism>
<dbReference type="InterPro" id="IPR009003">
    <property type="entry name" value="Peptidase_S1_PA"/>
</dbReference>
<dbReference type="Proteomes" id="UP000594464">
    <property type="component" value="Chromosome"/>
</dbReference>
<dbReference type="PROSITE" id="PS50106">
    <property type="entry name" value="PDZ"/>
    <property type="match status" value="1"/>
</dbReference>
<gene>
    <name evidence="10" type="ORF">G3M78_08445</name>
</gene>
<keyword evidence="2" id="KW-0645">Protease</keyword>
<dbReference type="SUPFAM" id="SSF50494">
    <property type="entry name" value="Trypsin-like serine proteases"/>
    <property type="match status" value="1"/>
</dbReference>
<feature type="domain" description="PDZ" evidence="9">
    <location>
        <begin position="236"/>
        <end position="304"/>
    </location>
</feature>
<comment type="similarity">
    <text evidence="1">Belongs to the peptidase S1C family.</text>
</comment>
<keyword evidence="5" id="KW-0378">Hydrolase</keyword>
<dbReference type="InterPro" id="IPR043504">
    <property type="entry name" value="Peptidase_S1_PA_chymotrypsin"/>
</dbReference>
<dbReference type="SMART" id="SM00228">
    <property type="entry name" value="PDZ"/>
    <property type="match status" value="2"/>
</dbReference>